<dbReference type="Proteomes" id="UP000466848">
    <property type="component" value="Chromosome"/>
</dbReference>
<reference evidence="1 2" key="1">
    <citation type="submission" date="2020-02" db="EMBL/GenBank/DDBJ databases">
        <authorList>
            <person name="Kim Y.B."/>
            <person name="Roh S.W."/>
        </authorList>
    </citation>
    <scope>NUCLEOTIDE SEQUENCE [LARGE SCALE GENOMIC DNA]</scope>
    <source>
        <strain evidence="1 2">DSM 103574</strain>
    </source>
</reference>
<dbReference type="KEGG" id="abut:Ami103574_02660"/>
<dbReference type="EMBL" id="CP048649">
    <property type="protein sequence ID" value="QIB68281.1"/>
    <property type="molecule type" value="Genomic_DNA"/>
</dbReference>
<gene>
    <name evidence="1" type="ORF">Ami103574_02660</name>
</gene>
<keyword evidence="2" id="KW-1185">Reference proteome</keyword>
<protein>
    <submittedName>
        <fullName evidence="1">Uncharacterized protein</fullName>
    </submittedName>
</protein>
<evidence type="ECO:0000313" key="1">
    <source>
        <dbReference type="EMBL" id="QIB68281.1"/>
    </source>
</evidence>
<accession>A0A858BQW8</accession>
<sequence length="103" mass="12043">MKKIISVEEVWEVAEEAINDTYKKAYGKGIQEAFTDIAESKGRDYATGCQAYRSYMDQIRDDSSLEDFAGMSKEKVYNEFKDWYESSDMFSEMTFSDLEDYNK</sequence>
<dbReference type="AlphaFoldDB" id="A0A858BQW8"/>
<evidence type="ECO:0000313" key="2">
    <source>
        <dbReference type="Proteomes" id="UP000466848"/>
    </source>
</evidence>
<organism evidence="1 2">
    <name type="scientific">Aminipila butyrica</name>
    <dbReference type="NCBI Taxonomy" id="433296"/>
    <lineage>
        <taxon>Bacteria</taxon>
        <taxon>Bacillati</taxon>
        <taxon>Bacillota</taxon>
        <taxon>Clostridia</taxon>
        <taxon>Peptostreptococcales</taxon>
        <taxon>Anaerovoracaceae</taxon>
        <taxon>Aminipila</taxon>
    </lineage>
</organism>
<dbReference type="RefSeq" id="WP_163065201.1">
    <property type="nucleotide sequence ID" value="NZ_CP048649.1"/>
</dbReference>
<name>A0A858BQW8_9FIRM</name>
<proteinExistence type="predicted"/>